<organism evidence="1 2">
    <name type="scientific">Apibacter mensalis</name>
    <dbReference type="NCBI Taxonomy" id="1586267"/>
    <lineage>
        <taxon>Bacteria</taxon>
        <taxon>Pseudomonadati</taxon>
        <taxon>Bacteroidota</taxon>
        <taxon>Flavobacteriia</taxon>
        <taxon>Flavobacteriales</taxon>
        <taxon>Weeksellaceae</taxon>
        <taxon>Apibacter</taxon>
    </lineage>
</organism>
<dbReference type="EMBL" id="FCOR01000004">
    <property type="protein sequence ID" value="CVK15980.1"/>
    <property type="molecule type" value="Genomic_DNA"/>
</dbReference>
<dbReference type="Proteomes" id="UP000182761">
    <property type="component" value="Unassembled WGS sequence"/>
</dbReference>
<evidence type="ECO:0000313" key="1">
    <source>
        <dbReference type="EMBL" id="CVK15980.1"/>
    </source>
</evidence>
<name>A0A0X3ANL8_9FLAO</name>
<dbReference type="AlphaFoldDB" id="A0A0X3ANL8"/>
<gene>
    <name evidence="1" type="ORF">Ga0061079_10498</name>
</gene>
<dbReference type="OrthoDB" id="1113003at2"/>
<reference evidence="1 2" key="1">
    <citation type="submission" date="2016-01" db="EMBL/GenBank/DDBJ databases">
        <authorList>
            <person name="McClelland M."/>
            <person name="Jain A."/>
            <person name="Saraogi P."/>
            <person name="Mendelson R."/>
            <person name="Westerman R."/>
            <person name="SanMiguel P."/>
            <person name="Csonka L."/>
        </authorList>
    </citation>
    <scope>NUCLEOTIDE SEQUENCE [LARGE SCALE GENOMIC DNA]</scope>
    <source>
        <strain evidence="1 2">R-53146</strain>
    </source>
</reference>
<protein>
    <recommendedName>
        <fullName evidence="3">Acetyltransferase (GNAT) domain-containing protein</fullName>
    </recommendedName>
</protein>
<evidence type="ECO:0008006" key="3">
    <source>
        <dbReference type="Google" id="ProtNLM"/>
    </source>
</evidence>
<keyword evidence="2" id="KW-1185">Reference proteome</keyword>
<accession>A0A0X3ANL8</accession>
<evidence type="ECO:0000313" key="2">
    <source>
        <dbReference type="Proteomes" id="UP000182761"/>
    </source>
</evidence>
<dbReference type="RefSeq" id="WP_055425194.1">
    <property type="nucleotide sequence ID" value="NZ_FCOR01000004.1"/>
</dbReference>
<sequence length="301" mass="35741">MIYKYTHKTIDKTKYSVCLHQCLNYRIYAELWYLSIVSPDGYDVLVLNDYEAVMPIPYQKKLGFKFVIQPIFCQQLGIFYKENISVEIFNLFLSFLTKYKVRSYCFNEENTPYFPSDYLKRDNQVLNLDCDYLTLLNNYNTNKKRVLKNYLLSNIKIEEKYTGSIVTGLLGKNLNRILLASQLNILNTLLQELDRKKVLKQYTLFNKENIPIVYLWLIFSKGRIINLLSVRIKESEIKNSYAYLIDTVIKNYSNQKLIFDFEGSMIVGIANFNKSFGATTNHYVFYRNFKWFDKFKNINII</sequence>
<dbReference type="STRING" id="1586267.GCA_001418685_00818"/>
<proteinExistence type="predicted"/>
<dbReference type="Gene3D" id="3.40.630.30">
    <property type="match status" value="1"/>
</dbReference>